<dbReference type="AlphaFoldDB" id="A0A4R4W5S0"/>
<feature type="domain" description="Rhamnogalacturonan I lyase beta-sheet" evidence="1">
    <location>
        <begin position="26"/>
        <end position="107"/>
    </location>
</feature>
<dbReference type="Pfam" id="PF18370">
    <property type="entry name" value="RGI_lyase"/>
    <property type="match status" value="1"/>
</dbReference>
<evidence type="ECO:0000313" key="3">
    <source>
        <dbReference type="Proteomes" id="UP000295172"/>
    </source>
</evidence>
<gene>
    <name evidence="2" type="ORF">E1218_33725</name>
</gene>
<dbReference type="PANTHER" id="PTHR43118:SF1">
    <property type="entry name" value="RHAMNOGALACTURONAN LYASE (EUROFUNG)"/>
    <property type="match status" value="1"/>
</dbReference>
<dbReference type="InterPro" id="IPR013783">
    <property type="entry name" value="Ig-like_fold"/>
</dbReference>
<reference evidence="2 3" key="1">
    <citation type="submission" date="2019-02" db="EMBL/GenBank/DDBJ databases">
        <title>Draft genome sequences of novel Actinobacteria.</title>
        <authorList>
            <person name="Sahin N."/>
            <person name="Ay H."/>
            <person name="Saygin H."/>
        </authorList>
    </citation>
    <scope>NUCLEOTIDE SEQUENCE [LARGE SCALE GENOMIC DNA]</scope>
    <source>
        <strain evidence="2 3">16K104</strain>
    </source>
</reference>
<comment type="caution">
    <text evidence="2">The sequence shown here is derived from an EMBL/GenBank/DDBJ whole genome shotgun (WGS) entry which is preliminary data.</text>
</comment>
<sequence length="110" mass="11596">MAALGLTGGAVNVAAAEELGSNELLRRMEYLDRGLVAVKVGSGVYLSWRFLGDESEATTFRVYRDDIAVADVADSTNYSDTVGTPTSSYSVAAVVDGVEGERSAELTPRS</sequence>
<dbReference type="RefSeq" id="WP_132327103.1">
    <property type="nucleotide sequence ID" value="NZ_SMKR01000246.1"/>
</dbReference>
<dbReference type="Proteomes" id="UP000295172">
    <property type="component" value="Unassembled WGS sequence"/>
</dbReference>
<dbReference type="InterPro" id="IPR041624">
    <property type="entry name" value="RGI_lyase"/>
</dbReference>
<evidence type="ECO:0000259" key="1">
    <source>
        <dbReference type="Pfam" id="PF18370"/>
    </source>
</evidence>
<dbReference type="GO" id="GO:0005975">
    <property type="term" value="P:carbohydrate metabolic process"/>
    <property type="evidence" value="ECO:0007669"/>
    <property type="project" value="UniProtKB-ARBA"/>
</dbReference>
<dbReference type="OrthoDB" id="9802318at2"/>
<dbReference type="PANTHER" id="PTHR43118">
    <property type="entry name" value="RHAMNOGALACTURONAN LYASE (EUROFUNG)"/>
    <property type="match status" value="1"/>
</dbReference>
<organism evidence="2 3">
    <name type="scientific">Kribbella turkmenica</name>
    <dbReference type="NCBI Taxonomy" id="2530375"/>
    <lineage>
        <taxon>Bacteria</taxon>
        <taxon>Bacillati</taxon>
        <taxon>Actinomycetota</taxon>
        <taxon>Actinomycetes</taxon>
        <taxon>Propionibacteriales</taxon>
        <taxon>Kribbellaceae</taxon>
        <taxon>Kribbella</taxon>
    </lineage>
</organism>
<name>A0A4R4W5S0_9ACTN</name>
<evidence type="ECO:0000313" key="2">
    <source>
        <dbReference type="EMBL" id="TDD13979.1"/>
    </source>
</evidence>
<accession>A0A4R4W5S0</accession>
<protein>
    <recommendedName>
        <fullName evidence="1">Rhamnogalacturonan I lyase beta-sheet domain-containing protein</fullName>
    </recommendedName>
</protein>
<keyword evidence="3" id="KW-1185">Reference proteome</keyword>
<dbReference type="InterPro" id="IPR034641">
    <property type="entry name" value="RGL11"/>
</dbReference>
<proteinExistence type="predicted"/>
<dbReference type="Gene3D" id="2.60.40.10">
    <property type="entry name" value="Immunoglobulins"/>
    <property type="match status" value="1"/>
</dbReference>
<dbReference type="EMBL" id="SMKR01000246">
    <property type="protein sequence ID" value="TDD13979.1"/>
    <property type="molecule type" value="Genomic_DNA"/>
</dbReference>